<name>A0A0A8YDF8_ARUDO</name>
<dbReference type="AlphaFoldDB" id="A0A0A8YDF8"/>
<protein>
    <submittedName>
        <fullName evidence="1">Uncharacterized protein</fullName>
    </submittedName>
</protein>
<reference evidence="1" key="2">
    <citation type="journal article" date="2015" name="Data Brief">
        <title>Shoot transcriptome of the giant reed, Arundo donax.</title>
        <authorList>
            <person name="Barrero R.A."/>
            <person name="Guerrero F.D."/>
            <person name="Moolhuijzen P."/>
            <person name="Goolsby J.A."/>
            <person name="Tidwell J."/>
            <person name="Bellgard S.E."/>
            <person name="Bellgard M.I."/>
        </authorList>
    </citation>
    <scope>NUCLEOTIDE SEQUENCE</scope>
    <source>
        <tissue evidence="1">Shoot tissue taken approximately 20 cm above the soil surface</tissue>
    </source>
</reference>
<dbReference type="EMBL" id="GBRH01273851">
    <property type="protein sequence ID" value="JAD24044.1"/>
    <property type="molecule type" value="Transcribed_RNA"/>
</dbReference>
<evidence type="ECO:0000313" key="1">
    <source>
        <dbReference type="EMBL" id="JAD24044.1"/>
    </source>
</evidence>
<accession>A0A0A8YDF8</accession>
<organism evidence="1">
    <name type="scientific">Arundo donax</name>
    <name type="common">Giant reed</name>
    <name type="synonym">Donax arundinaceus</name>
    <dbReference type="NCBI Taxonomy" id="35708"/>
    <lineage>
        <taxon>Eukaryota</taxon>
        <taxon>Viridiplantae</taxon>
        <taxon>Streptophyta</taxon>
        <taxon>Embryophyta</taxon>
        <taxon>Tracheophyta</taxon>
        <taxon>Spermatophyta</taxon>
        <taxon>Magnoliopsida</taxon>
        <taxon>Liliopsida</taxon>
        <taxon>Poales</taxon>
        <taxon>Poaceae</taxon>
        <taxon>PACMAD clade</taxon>
        <taxon>Arundinoideae</taxon>
        <taxon>Arundineae</taxon>
        <taxon>Arundo</taxon>
    </lineage>
</organism>
<proteinExistence type="predicted"/>
<reference evidence="1" key="1">
    <citation type="submission" date="2014-09" db="EMBL/GenBank/DDBJ databases">
        <authorList>
            <person name="Magalhaes I.L.F."/>
            <person name="Oliveira U."/>
            <person name="Santos F.R."/>
            <person name="Vidigal T.H.D.A."/>
            <person name="Brescovit A.D."/>
            <person name="Santos A.J."/>
        </authorList>
    </citation>
    <scope>NUCLEOTIDE SEQUENCE</scope>
    <source>
        <tissue evidence="1">Shoot tissue taken approximately 20 cm above the soil surface</tissue>
    </source>
</reference>
<sequence length="34" mass="3934">MAMEPRGGYVGGRLFLRFGRGRRRGRRAGRRRNG</sequence>